<evidence type="ECO:0000313" key="4">
    <source>
        <dbReference type="EMBL" id="SEJ56013.1"/>
    </source>
</evidence>
<evidence type="ECO:0000259" key="3">
    <source>
        <dbReference type="Pfam" id="PF12770"/>
    </source>
</evidence>
<dbReference type="STRING" id="408657.SAMN04487995_5295"/>
<feature type="transmembrane region" description="Helical" evidence="2">
    <location>
        <begin position="879"/>
        <end position="899"/>
    </location>
</feature>
<dbReference type="InterPro" id="IPR024983">
    <property type="entry name" value="CHAT_dom"/>
</dbReference>
<sequence>MLSPKQAAAQCPDFKQIWLNVSQPLDPNIDDIGLAAQDKLLAAWHNQWKSCGAKQDSIFGLLLQRRGVVNSWTNRKKEALHFYEMANAVFSKPHGDTRISSKPKIKFLIGECYLYGNDYIKAESIFEDIVRTKTDKVHRNFQVKSYLKLAYISNSSGDYEKALSALEKGILLANELHDSFAALELSIEKIYSFQKLRRYRESNTIAYAAISLAKNLNRSNELISTYEYLATNYSSVSKTDSALYFYNKVIQICEEQKQKVPVYLYTNMGVMFFSARQYDKALEYYNKSLPLQVDPYHKALVNYDMAMAISKKKEWTKALNYFDRAFRLLNLTSSGSLSTNPPASLMKIAARKQYLLSMVMDKGNTLLNYAKDKNDPGEELKYALKTFMLADTMIDYMRWEHTGKVSKLFWRDITKEMYENAIQTCYLLNDPVSAFHFFEKSRTVLLNDQLNELGANQQLAETDAEKEKVIKQKLINLQNKLGETKPDSKEYAAIRNELFEAQDEQAAFIQKLEKENPQYFAYKYDNRVPTLEEVRANVIPENQTFISYFVGDSAVYGLSITSKTCDLKKISFKEYFRYTQEFQVLLGSRQEQNRQFGKYLAVSNKLYELLLKPFAIQSDRVIISPDGNFLPFESLSFSASKPEFLIRKYAFSYTYSAGFLAKTSRQKNILPTTNSFLGMAPVRFSPKLNQASLPGSEISLETISQHFYFPKRLTKENASRRAFLTELPDYKIIQLLTHASADSSEKEPTLYFADSTLKLSELPASGLSKTQLMVLSACRTGVGKNQKGEGVFSLARGFAGIGIPSTLTTLWSVENKAIYELTELFYKQLDKGIPLDIALQQAQIEWLNTASKGDQLPYSWAGMVLVGNTEPVQTGFAGVGIYIILCTIAVGTVVLIFFLRRRVIYNKEKIKVEILN</sequence>
<dbReference type="Gene3D" id="1.25.40.10">
    <property type="entry name" value="Tetratricopeptide repeat domain"/>
    <property type="match status" value="2"/>
</dbReference>
<dbReference type="Pfam" id="PF12770">
    <property type="entry name" value="CHAT"/>
    <property type="match status" value="1"/>
</dbReference>
<dbReference type="PANTHER" id="PTHR10098:SF108">
    <property type="entry name" value="TETRATRICOPEPTIDE REPEAT PROTEIN 28"/>
    <property type="match status" value="1"/>
</dbReference>
<gene>
    <name evidence="4" type="ORF">SAMN04487995_5295</name>
</gene>
<dbReference type="SUPFAM" id="SSF48452">
    <property type="entry name" value="TPR-like"/>
    <property type="match status" value="2"/>
</dbReference>
<evidence type="ECO:0000256" key="2">
    <source>
        <dbReference type="SAM" id="Phobius"/>
    </source>
</evidence>
<keyword evidence="2" id="KW-0812">Transmembrane</keyword>
<keyword evidence="5" id="KW-1185">Reference proteome</keyword>
<dbReference type="InterPro" id="IPR019734">
    <property type="entry name" value="TPR_rpt"/>
</dbReference>
<feature type="repeat" description="TPR" evidence="1">
    <location>
        <begin position="262"/>
        <end position="295"/>
    </location>
</feature>
<dbReference type="PANTHER" id="PTHR10098">
    <property type="entry name" value="RAPSYN-RELATED"/>
    <property type="match status" value="1"/>
</dbReference>
<dbReference type="SMART" id="SM00028">
    <property type="entry name" value="TPR"/>
    <property type="match status" value="6"/>
</dbReference>
<organism evidence="4 5">
    <name type="scientific">Dyadobacter koreensis</name>
    <dbReference type="NCBI Taxonomy" id="408657"/>
    <lineage>
        <taxon>Bacteria</taxon>
        <taxon>Pseudomonadati</taxon>
        <taxon>Bacteroidota</taxon>
        <taxon>Cytophagia</taxon>
        <taxon>Cytophagales</taxon>
        <taxon>Spirosomataceae</taxon>
        <taxon>Dyadobacter</taxon>
    </lineage>
</organism>
<name>A0A1H6ZR81_9BACT</name>
<keyword evidence="2" id="KW-0472">Membrane</keyword>
<dbReference type="RefSeq" id="WP_177197136.1">
    <property type="nucleotide sequence ID" value="NZ_FNXY01000009.1"/>
</dbReference>
<proteinExistence type="predicted"/>
<keyword evidence="1" id="KW-0802">TPR repeat</keyword>
<reference evidence="4 5" key="1">
    <citation type="submission" date="2016-10" db="EMBL/GenBank/DDBJ databases">
        <authorList>
            <person name="de Groot N.N."/>
        </authorList>
    </citation>
    <scope>NUCLEOTIDE SEQUENCE [LARGE SCALE GENOMIC DNA]</scope>
    <source>
        <strain evidence="4 5">DSM 19938</strain>
    </source>
</reference>
<dbReference type="InterPro" id="IPR011990">
    <property type="entry name" value="TPR-like_helical_dom_sf"/>
</dbReference>
<feature type="domain" description="CHAT" evidence="3">
    <location>
        <begin position="602"/>
        <end position="868"/>
    </location>
</feature>
<evidence type="ECO:0000313" key="5">
    <source>
        <dbReference type="Proteomes" id="UP000199532"/>
    </source>
</evidence>
<accession>A0A1H6ZR81</accession>
<keyword evidence="2" id="KW-1133">Transmembrane helix</keyword>
<evidence type="ECO:0000256" key="1">
    <source>
        <dbReference type="PROSITE-ProRule" id="PRU00339"/>
    </source>
</evidence>
<dbReference type="EMBL" id="FNXY01000009">
    <property type="protein sequence ID" value="SEJ56013.1"/>
    <property type="molecule type" value="Genomic_DNA"/>
</dbReference>
<dbReference type="Proteomes" id="UP000199532">
    <property type="component" value="Unassembled WGS sequence"/>
</dbReference>
<dbReference type="AlphaFoldDB" id="A0A1H6ZR81"/>
<protein>
    <submittedName>
        <fullName evidence="4">CHAT domain-containing protein</fullName>
    </submittedName>
</protein>
<dbReference type="PROSITE" id="PS50005">
    <property type="entry name" value="TPR"/>
    <property type="match status" value="1"/>
</dbReference>